<gene>
    <name evidence="1" type="ORF">GP711_06885</name>
</gene>
<dbReference type="RefSeq" id="WP_157702518.1">
    <property type="nucleotide sequence ID" value="NZ_JBECTP010000001.1"/>
</dbReference>
<comment type="caution">
    <text evidence="1">The sequence shown here is derived from an EMBL/GenBank/DDBJ whole genome shotgun (WGS) entry which is preliminary data.</text>
</comment>
<sequence length="310" mass="37170">MFLTNTSRFLFLFYFLFLFLMHKNKLYAYDNFSFNADVHYGYGKLLWHDKKPEIYPLASLSDYTYYNESDPFETIYYVGQYYKISLNESKRIQEQKDIYAHLQLKNNKSLITANVTLHNKSNSSYYVHRMNLPANIHESPYSPLCSGSFLIVTNNIRLDYIRKITCRFDLWMKKSDWIEISPGEKLSYTVNLNDYYAFLPAKHQYDIGTVEFTLVNSNWFLEQHIYDLFFAIVDERHYKQCKNTSGIVRKYIYKSWQLCETYRGRWSPLQELMNRFHYEGGSENIFQIRTNQENININGDKIKSLYSSMQ</sequence>
<accession>A0A6D0HC43</accession>
<dbReference type="AlphaFoldDB" id="A0A6D0HC43"/>
<evidence type="ECO:0000313" key="2">
    <source>
        <dbReference type="Proteomes" id="UP000437875"/>
    </source>
</evidence>
<reference evidence="1 2" key="1">
    <citation type="submission" date="2019-10" db="EMBL/GenBank/DDBJ databases">
        <title>Antimicrobial-resistant enteric bacteria are widely distributed amongst people, animals and the environment in northern Tanzania.</title>
        <authorList>
            <person name="Subbiah M."/>
            <person name="Call D.R."/>
        </authorList>
    </citation>
    <scope>NUCLEOTIDE SEQUENCE [LARGE SCALE GENOMIC DNA]</scope>
    <source>
        <strain evidence="1 2">TzEc067</strain>
    </source>
</reference>
<evidence type="ECO:0000313" key="1">
    <source>
        <dbReference type="EMBL" id="KAE9733526.1"/>
    </source>
</evidence>
<organism evidence="1 2">
    <name type="scientific">Escherichia coli</name>
    <dbReference type="NCBI Taxonomy" id="562"/>
    <lineage>
        <taxon>Bacteria</taxon>
        <taxon>Pseudomonadati</taxon>
        <taxon>Pseudomonadota</taxon>
        <taxon>Gammaproteobacteria</taxon>
        <taxon>Enterobacterales</taxon>
        <taxon>Enterobacteriaceae</taxon>
        <taxon>Escherichia</taxon>
    </lineage>
</organism>
<protein>
    <submittedName>
        <fullName evidence="1">Uncharacterized protein</fullName>
    </submittedName>
</protein>
<name>A0A6D0HC43_ECOLX</name>
<dbReference type="Proteomes" id="UP000437875">
    <property type="component" value="Unassembled WGS sequence"/>
</dbReference>
<dbReference type="EMBL" id="WSGM01000003">
    <property type="protein sequence ID" value="KAE9733526.1"/>
    <property type="molecule type" value="Genomic_DNA"/>
</dbReference>
<dbReference type="Gene3D" id="2.60.40.2970">
    <property type="match status" value="1"/>
</dbReference>
<proteinExistence type="predicted"/>